<sequence>MGLRYQPLAACMKFARASTKRIRGMDGVLSPQPIDAPGYEYDGLGRARGLLIEGAATNLLRYSTAFDNALWEKNAGVSVTTSTVAAPDGSMSAMALDLPGSSGGTDGLYQNVGDLTVGDTYSFAVWMRAVSGTADVTLGGIDGPSAQGVTLDEAWQRVSVSETASGATRYPKISTAVSGLAASVLIWNAQLEAGPVPSSDMISHGIPAARAPDQVMLDPGDWFAQGAGTFVFDLELPPAWDGIWRIVQLYSSSLNDDHLDLGYDSDADQLRVSLRKGGQPIVTQSLYGTLLPGTRARIALAWEDDVVAVGVNGAVLKSPDGFALPRNFTHIVLGSYDGVDKHLNGHLRNLAYWPERLSDARLLALSTV</sequence>
<organism evidence="1 2">
    <name type="scientific">Thalassospira lohafexi</name>
    <dbReference type="NCBI Taxonomy" id="744227"/>
    <lineage>
        <taxon>Bacteria</taxon>
        <taxon>Pseudomonadati</taxon>
        <taxon>Pseudomonadota</taxon>
        <taxon>Alphaproteobacteria</taxon>
        <taxon>Rhodospirillales</taxon>
        <taxon>Thalassospiraceae</taxon>
        <taxon>Thalassospira</taxon>
    </lineage>
</organism>
<dbReference type="AlphaFoldDB" id="A0A2N3L6F7"/>
<accession>A0A2N3L6F7</accession>
<evidence type="ECO:0000313" key="1">
    <source>
        <dbReference type="EMBL" id="PKR58414.1"/>
    </source>
</evidence>
<dbReference type="SUPFAM" id="SSF49899">
    <property type="entry name" value="Concanavalin A-like lectins/glucanases"/>
    <property type="match status" value="1"/>
</dbReference>
<evidence type="ECO:0000313" key="2">
    <source>
        <dbReference type="Proteomes" id="UP000233332"/>
    </source>
</evidence>
<comment type="caution">
    <text evidence="1">The sequence shown here is derived from an EMBL/GenBank/DDBJ whole genome shotgun (WGS) entry which is preliminary data.</text>
</comment>
<protein>
    <recommendedName>
        <fullName evidence="3">CBM-cenC domain-containing protein</fullName>
    </recommendedName>
</protein>
<dbReference type="InterPro" id="IPR013320">
    <property type="entry name" value="ConA-like_dom_sf"/>
</dbReference>
<dbReference type="RefSeq" id="WP_101302314.1">
    <property type="nucleotide sequence ID" value="NZ_NXGX01000004.1"/>
</dbReference>
<proteinExistence type="predicted"/>
<keyword evidence="2" id="KW-1185">Reference proteome</keyword>
<dbReference type="EMBL" id="NXGX01000004">
    <property type="protein sequence ID" value="PKR58414.1"/>
    <property type="molecule type" value="Genomic_DNA"/>
</dbReference>
<dbReference type="Proteomes" id="UP000233332">
    <property type="component" value="Unassembled WGS sequence"/>
</dbReference>
<evidence type="ECO:0008006" key="3">
    <source>
        <dbReference type="Google" id="ProtNLM"/>
    </source>
</evidence>
<reference evidence="1 2" key="1">
    <citation type="submission" date="2017-09" db="EMBL/GenBank/DDBJ databases">
        <title>Biodiversity and function of Thalassospira species in the particle-attached aromatic-hydrocarbon-degrading consortia from the surface seawater of the China South Sea.</title>
        <authorList>
            <person name="Dong C."/>
            <person name="Lai Q."/>
            <person name="Shao Z."/>
        </authorList>
    </citation>
    <scope>NUCLEOTIDE SEQUENCE [LARGE SCALE GENOMIC DNA]</scope>
    <source>
        <strain evidence="1 2">139Z-12</strain>
    </source>
</reference>
<gene>
    <name evidence="1" type="ORF">COO92_11800</name>
</gene>
<dbReference type="Gene3D" id="2.60.120.260">
    <property type="entry name" value="Galactose-binding domain-like"/>
    <property type="match status" value="1"/>
</dbReference>
<name>A0A2N3L6F7_9PROT</name>